<feature type="domain" description="OmpA-like" evidence="7">
    <location>
        <begin position="860"/>
        <end position="970"/>
    </location>
</feature>
<gene>
    <name evidence="8" type="ORF">CLV35_3398</name>
</gene>
<dbReference type="GO" id="GO:0016020">
    <property type="term" value="C:membrane"/>
    <property type="evidence" value="ECO:0007669"/>
    <property type="project" value="UniProtKB-UniRule"/>
</dbReference>
<dbReference type="Gene3D" id="3.30.1330.60">
    <property type="entry name" value="OmpA-like domain"/>
    <property type="match status" value="1"/>
</dbReference>
<reference evidence="8 9" key="1">
    <citation type="submission" date="2018-10" db="EMBL/GenBank/DDBJ databases">
        <title>Genomic Encyclopedia of Archaeal and Bacterial Type Strains, Phase II (KMG-II): from individual species to whole genera.</title>
        <authorList>
            <person name="Goeker M."/>
        </authorList>
    </citation>
    <scope>NUCLEOTIDE SEQUENCE [LARGE SCALE GENOMIC DNA]</scope>
    <source>
        <strain evidence="8 9">RP-AC37</strain>
    </source>
</reference>
<dbReference type="PROSITE" id="PS51318">
    <property type="entry name" value="TAT"/>
    <property type="match status" value="1"/>
</dbReference>
<dbReference type="NCBIfam" id="TIGR04225">
    <property type="entry name" value="CshA_fibril_rpt"/>
    <property type="match status" value="3"/>
</dbReference>
<dbReference type="CDD" id="cd07185">
    <property type="entry name" value="OmpA_C-like"/>
    <property type="match status" value="1"/>
</dbReference>
<keyword evidence="5" id="KW-0732">Signal</keyword>
<proteinExistence type="predicted"/>
<keyword evidence="9" id="KW-1185">Reference proteome</keyword>
<evidence type="ECO:0000256" key="5">
    <source>
        <dbReference type="SAM" id="SignalP"/>
    </source>
</evidence>
<dbReference type="InterPro" id="IPR006311">
    <property type="entry name" value="TAT_signal"/>
</dbReference>
<accession>A0A420XKN0</accession>
<dbReference type="InParanoid" id="A0A420XKN0"/>
<dbReference type="PROSITE" id="PS50853">
    <property type="entry name" value="FN3"/>
    <property type="match status" value="1"/>
</dbReference>
<dbReference type="InterPro" id="IPR036737">
    <property type="entry name" value="OmpA-like_sf"/>
</dbReference>
<dbReference type="InterPro" id="IPR006665">
    <property type="entry name" value="OmpA-like"/>
</dbReference>
<organism evidence="8 9">
    <name type="scientific">Motilibacter peucedani</name>
    <dbReference type="NCBI Taxonomy" id="598650"/>
    <lineage>
        <taxon>Bacteria</taxon>
        <taxon>Bacillati</taxon>
        <taxon>Actinomycetota</taxon>
        <taxon>Actinomycetes</taxon>
        <taxon>Motilibacterales</taxon>
        <taxon>Motilibacteraceae</taxon>
        <taxon>Motilibacter</taxon>
    </lineage>
</organism>
<evidence type="ECO:0000313" key="8">
    <source>
        <dbReference type="EMBL" id="RKS69224.1"/>
    </source>
</evidence>
<evidence type="ECO:0000259" key="6">
    <source>
        <dbReference type="PROSITE" id="PS50853"/>
    </source>
</evidence>
<keyword evidence="1" id="KW-0378">Hydrolase</keyword>
<keyword evidence="2" id="KW-0624">Polysaccharide degradation</keyword>
<dbReference type="GO" id="GO:0000272">
    <property type="term" value="P:polysaccharide catabolic process"/>
    <property type="evidence" value="ECO:0007669"/>
    <property type="project" value="UniProtKB-KW"/>
</dbReference>
<keyword evidence="1" id="KW-0326">Glycosidase</keyword>
<feature type="signal peptide" evidence="5">
    <location>
        <begin position="1"/>
        <end position="37"/>
    </location>
</feature>
<dbReference type="Proteomes" id="UP000281955">
    <property type="component" value="Unassembled WGS sequence"/>
</dbReference>
<dbReference type="PROSITE" id="PS51123">
    <property type="entry name" value="OMPA_2"/>
    <property type="match status" value="1"/>
</dbReference>
<dbReference type="RefSeq" id="WP_121194667.1">
    <property type="nucleotide sequence ID" value="NZ_RBWV01000015.1"/>
</dbReference>
<feature type="region of interest" description="Disordered" evidence="4">
    <location>
        <begin position="537"/>
        <end position="566"/>
    </location>
</feature>
<feature type="chain" id="PRO_5019413169" evidence="5">
    <location>
        <begin position="38"/>
        <end position="970"/>
    </location>
</feature>
<dbReference type="Pfam" id="PF19076">
    <property type="entry name" value="CshA_repeat"/>
    <property type="match status" value="3"/>
</dbReference>
<feature type="compositionally biased region" description="Low complexity" evidence="4">
    <location>
        <begin position="553"/>
        <end position="566"/>
    </location>
</feature>
<feature type="region of interest" description="Disordered" evidence="4">
    <location>
        <begin position="453"/>
        <end position="472"/>
    </location>
</feature>
<evidence type="ECO:0000256" key="1">
    <source>
        <dbReference type="ARBA" id="ARBA00023295"/>
    </source>
</evidence>
<comment type="caution">
    <text evidence="8">The sequence shown here is derived from an EMBL/GenBank/DDBJ whole genome shotgun (WGS) entry which is preliminary data.</text>
</comment>
<dbReference type="SUPFAM" id="SSF49265">
    <property type="entry name" value="Fibronectin type III"/>
    <property type="match status" value="1"/>
</dbReference>
<feature type="domain" description="Fibronectin type-III" evidence="6">
    <location>
        <begin position="283"/>
        <end position="372"/>
    </location>
</feature>
<dbReference type="AlphaFoldDB" id="A0A420XKN0"/>
<dbReference type="SUPFAM" id="SSF103088">
    <property type="entry name" value="OmpA-like"/>
    <property type="match status" value="1"/>
</dbReference>
<evidence type="ECO:0000256" key="4">
    <source>
        <dbReference type="SAM" id="MobiDB-lite"/>
    </source>
</evidence>
<dbReference type="InterPro" id="IPR003961">
    <property type="entry name" value="FN3_dom"/>
</dbReference>
<protein>
    <submittedName>
        <fullName evidence="8">CshA-type fibril repeat protein</fullName>
    </submittedName>
</protein>
<dbReference type="EMBL" id="RBWV01000015">
    <property type="protein sequence ID" value="RKS69224.1"/>
    <property type="molecule type" value="Genomic_DNA"/>
</dbReference>
<dbReference type="OrthoDB" id="3690556at2"/>
<keyword evidence="2" id="KW-0119">Carbohydrate metabolism</keyword>
<keyword evidence="3" id="KW-0472">Membrane</keyword>
<dbReference type="InterPro" id="IPR036116">
    <property type="entry name" value="FN3_sf"/>
</dbReference>
<dbReference type="GO" id="GO:0016798">
    <property type="term" value="F:hydrolase activity, acting on glycosyl bonds"/>
    <property type="evidence" value="ECO:0007669"/>
    <property type="project" value="UniProtKB-KW"/>
</dbReference>
<evidence type="ECO:0000313" key="9">
    <source>
        <dbReference type="Proteomes" id="UP000281955"/>
    </source>
</evidence>
<sequence length="970" mass="97068">MQRHRARGGHSRRAWKTVLAGGLAAATLLATALPASASHFRASVTTTTFANGVVTWHVDGAWRKTSNGTFFGGNSANMTLTRVSNGTTVTGLPRTLVTAPQNTTDPLFDLSSETLTVDMTSLLGSPDTYQFYRASSARVAGVRNTSGNDSFSQAMAVTVNPGGTVSLPPQFDHDNLYTLIPIAGTSELSLDYRATDPEGTAVTYQQLTSPTGPDFGATALPCSSFTGGVLRLSAALCPGGTTFSSQYSAGDFYAVKVKATDADGQFSETDTLLRVPVIPTATLPAPTSVTSTAPGTIVVPVGLVDTDTSVDTYSVTCTNTADPADVRTGTGTTRNVQVSGLTDGASYSCVATATNGLGGNPSASTTYRTQSVAFSPTAALPATAAPVTLTATASSGLPVTYASSTPAVCTVSGATLTVVAQGTCSLLARQAGDSTYVAASTAATVLVAGAPAPAASSSTGSGTTPQSVTVPVGPGQSVTLLDASGTPTTTVTVPGQGTYVLDPATGAVTFTPVLGFAGTATPVTVRVTDAFGQAGTSTYTPTVTAPPAPAPAPRTSSGTGTGTQTVRVPVPAGGSVTLLDAAGAPAATVVVPGQGTYLLDPATGTVSFVPVAGFSGTSTPVVVQVTDAYGQVVRTTYAATVSSPTPTAAAPVSSTGGPGAVQSAIVAIPSGGSVTLLDAQGRPSTRVVVPGQGVYSLDVTTGVITFTAAAGFTGRATPVTFRVTDAYAQTSSATYAASVVGGVTSPTATLTAVRARGAQVATSSATRGTLPTTCRIDIGRISRCTVTAYATVSGRRVVVGTGTGVVATGVQTHAVRATVQLTAVGRALAARPGGVPLALVAAATARGPGSAVVATTRARVVANTLVAPRPVFFDTSRAVLRPGERSYLAQLRNVLIGVRVIRCDGFTDSRGGAENATLARARASATCAFLARGTAIRAVVVSHGETSPVGDNATSRGRSLNRRTDVRFGY</sequence>
<evidence type="ECO:0000259" key="7">
    <source>
        <dbReference type="PROSITE" id="PS51123"/>
    </source>
</evidence>
<dbReference type="InterPro" id="IPR026395">
    <property type="entry name" value="CshA_fibril"/>
</dbReference>
<name>A0A420XKN0_9ACTN</name>
<evidence type="ECO:0000256" key="3">
    <source>
        <dbReference type="PROSITE-ProRule" id="PRU00473"/>
    </source>
</evidence>
<evidence type="ECO:0000256" key="2">
    <source>
        <dbReference type="ARBA" id="ARBA00023326"/>
    </source>
</evidence>
<feature type="compositionally biased region" description="Low complexity" evidence="4">
    <location>
        <begin position="453"/>
        <end position="469"/>
    </location>
</feature>